<organism evidence="1 2">
    <name type="scientific">Bugula neritina</name>
    <name type="common">Brown bryozoan</name>
    <name type="synonym">Sertularia neritina</name>
    <dbReference type="NCBI Taxonomy" id="10212"/>
    <lineage>
        <taxon>Eukaryota</taxon>
        <taxon>Metazoa</taxon>
        <taxon>Spiralia</taxon>
        <taxon>Lophotrochozoa</taxon>
        <taxon>Bryozoa</taxon>
        <taxon>Gymnolaemata</taxon>
        <taxon>Cheilostomatida</taxon>
        <taxon>Flustrina</taxon>
        <taxon>Buguloidea</taxon>
        <taxon>Bugulidae</taxon>
        <taxon>Bugula</taxon>
    </lineage>
</organism>
<gene>
    <name evidence="1" type="ORF">EB796_010613</name>
</gene>
<dbReference type="AlphaFoldDB" id="A0A7J7JYQ3"/>
<reference evidence="1" key="1">
    <citation type="submission" date="2020-06" db="EMBL/GenBank/DDBJ databases">
        <title>Draft genome of Bugula neritina, a colonial animal packing powerful symbionts and potential medicines.</title>
        <authorList>
            <person name="Rayko M."/>
        </authorList>
    </citation>
    <scope>NUCLEOTIDE SEQUENCE [LARGE SCALE GENOMIC DNA]</scope>
    <source>
        <strain evidence="1">Kwan_BN1</strain>
    </source>
</reference>
<dbReference type="Proteomes" id="UP000593567">
    <property type="component" value="Unassembled WGS sequence"/>
</dbReference>
<protein>
    <submittedName>
        <fullName evidence="1">Uncharacterized protein</fullName>
    </submittedName>
</protein>
<name>A0A7J7JYQ3_BUGNE</name>
<proteinExistence type="predicted"/>
<comment type="caution">
    <text evidence="1">The sequence shown here is derived from an EMBL/GenBank/DDBJ whole genome shotgun (WGS) entry which is preliminary data.</text>
</comment>
<accession>A0A7J7JYQ3</accession>
<dbReference type="EMBL" id="VXIV02001639">
    <property type="protein sequence ID" value="KAF6031087.1"/>
    <property type="molecule type" value="Genomic_DNA"/>
</dbReference>
<sequence length="104" mass="11866">MEAAPTIAETATAPDIALADFVSESLLKKLLKTEKSDTIFEGMQEVLVLSSVDKVPVVAGFESCWVTFGNLSNFERLLLEREKLEKQNYLRYLQQYIKQMLDFE</sequence>
<evidence type="ECO:0000313" key="2">
    <source>
        <dbReference type="Proteomes" id="UP000593567"/>
    </source>
</evidence>
<keyword evidence="2" id="KW-1185">Reference proteome</keyword>
<evidence type="ECO:0000313" key="1">
    <source>
        <dbReference type="EMBL" id="KAF6031087.1"/>
    </source>
</evidence>